<gene>
    <name evidence="6" type="ORF">BDV96DRAFT_598692</name>
</gene>
<feature type="region of interest" description="Disordered" evidence="4">
    <location>
        <begin position="478"/>
        <end position="571"/>
    </location>
</feature>
<name>A0A6A5ZBK2_9PLEO</name>
<feature type="region of interest" description="Disordered" evidence="4">
    <location>
        <begin position="334"/>
        <end position="357"/>
    </location>
</feature>
<feature type="region of interest" description="Disordered" evidence="4">
    <location>
        <begin position="1"/>
        <end position="25"/>
    </location>
</feature>
<proteinExistence type="predicted"/>
<dbReference type="EMBL" id="ML977320">
    <property type="protein sequence ID" value="KAF2116850.1"/>
    <property type="molecule type" value="Genomic_DNA"/>
</dbReference>
<dbReference type="GO" id="GO:0008017">
    <property type="term" value="F:microtubule binding"/>
    <property type="evidence" value="ECO:0007669"/>
    <property type="project" value="InterPro"/>
</dbReference>
<feature type="compositionally biased region" description="Low complexity" evidence="4">
    <location>
        <begin position="498"/>
        <end position="507"/>
    </location>
</feature>
<accession>A0A6A5ZBK2</accession>
<evidence type="ECO:0000256" key="4">
    <source>
        <dbReference type="SAM" id="MobiDB-lite"/>
    </source>
</evidence>
<dbReference type="Gene3D" id="3.30.920.20">
    <property type="entry name" value="Gas2-like domain"/>
    <property type="match status" value="1"/>
</dbReference>
<keyword evidence="7" id="KW-1185">Reference proteome</keyword>
<dbReference type="OrthoDB" id="5409589at2759"/>
<feature type="compositionally biased region" description="Polar residues" evidence="4">
    <location>
        <begin position="377"/>
        <end position="393"/>
    </location>
</feature>
<dbReference type="Pfam" id="PF02187">
    <property type="entry name" value="GAS2"/>
    <property type="match status" value="1"/>
</dbReference>
<keyword evidence="3" id="KW-0206">Cytoskeleton</keyword>
<feature type="compositionally biased region" description="Basic and acidic residues" evidence="4">
    <location>
        <begin position="812"/>
        <end position="823"/>
    </location>
</feature>
<keyword evidence="2" id="KW-0963">Cytoplasm</keyword>
<feature type="compositionally biased region" description="Polar residues" evidence="4">
    <location>
        <begin position="770"/>
        <end position="781"/>
    </location>
</feature>
<evidence type="ECO:0000256" key="1">
    <source>
        <dbReference type="ARBA" id="ARBA00004245"/>
    </source>
</evidence>
<feature type="domain" description="GAR" evidence="5">
    <location>
        <begin position="629"/>
        <end position="711"/>
    </location>
</feature>
<evidence type="ECO:0000259" key="5">
    <source>
        <dbReference type="PROSITE" id="PS51460"/>
    </source>
</evidence>
<protein>
    <recommendedName>
        <fullName evidence="5">GAR domain-containing protein</fullName>
    </recommendedName>
</protein>
<evidence type="ECO:0000256" key="3">
    <source>
        <dbReference type="ARBA" id="ARBA00023212"/>
    </source>
</evidence>
<feature type="region of interest" description="Disordered" evidence="4">
    <location>
        <begin position="369"/>
        <end position="412"/>
    </location>
</feature>
<dbReference type="SUPFAM" id="SSF143575">
    <property type="entry name" value="GAS2 domain-like"/>
    <property type="match status" value="1"/>
</dbReference>
<dbReference type="InterPro" id="IPR003108">
    <property type="entry name" value="GAR_dom"/>
</dbReference>
<feature type="compositionally biased region" description="Basic and acidic residues" evidence="4">
    <location>
        <begin position="854"/>
        <end position="873"/>
    </location>
</feature>
<organism evidence="6 7">
    <name type="scientific">Lophiotrema nucula</name>
    <dbReference type="NCBI Taxonomy" id="690887"/>
    <lineage>
        <taxon>Eukaryota</taxon>
        <taxon>Fungi</taxon>
        <taxon>Dikarya</taxon>
        <taxon>Ascomycota</taxon>
        <taxon>Pezizomycotina</taxon>
        <taxon>Dothideomycetes</taxon>
        <taxon>Pleosporomycetidae</taxon>
        <taxon>Pleosporales</taxon>
        <taxon>Lophiotremataceae</taxon>
        <taxon>Lophiotrema</taxon>
    </lineage>
</organism>
<evidence type="ECO:0000313" key="7">
    <source>
        <dbReference type="Proteomes" id="UP000799770"/>
    </source>
</evidence>
<evidence type="ECO:0000313" key="6">
    <source>
        <dbReference type="EMBL" id="KAF2116850.1"/>
    </source>
</evidence>
<feature type="compositionally biased region" description="Low complexity" evidence="4">
    <location>
        <begin position="784"/>
        <end position="795"/>
    </location>
</feature>
<dbReference type="InterPro" id="IPR036534">
    <property type="entry name" value="GAR_dom_sf"/>
</dbReference>
<reference evidence="6" key="1">
    <citation type="journal article" date="2020" name="Stud. Mycol.">
        <title>101 Dothideomycetes genomes: a test case for predicting lifestyles and emergence of pathogens.</title>
        <authorList>
            <person name="Haridas S."/>
            <person name="Albert R."/>
            <person name="Binder M."/>
            <person name="Bloem J."/>
            <person name="Labutti K."/>
            <person name="Salamov A."/>
            <person name="Andreopoulos B."/>
            <person name="Baker S."/>
            <person name="Barry K."/>
            <person name="Bills G."/>
            <person name="Bluhm B."/>
            <person name="Cannon C."/>
            <person name="Castanera R."/>
            <person name="Culley D."/>
            <person name="Daum C."/>
            <person name="Ezra D."/>
            <person name="Gonzalez J."/>
            <person name="Henrissat B."/>
            <person name="Kuo A."/>
            <person name="Liang C."/>
            <person name="Lipzen A."/>
            <person name="Lutzoni F."/>
            <person name="Magnuson J."/>
            <person name="Mondo S."/>
            <person name="Nolan M."/>
            <person name="Ohm R."/>
            <person name="Pangilinan J."/>
            <person name="Park H.-J."/>
            <person name="Ramirez L."/>
            <person name="Alfaro M."/>
            <person name="Sun H."/>
            <person name="Tritt A."/>
            <person name="Yoshinaga Y."/>
            <person name="Zwiers L.-H."/>
            <person name="Turgeon B."/>
            <person name="Goodwin S."/>
            <person name="Spatafora J."/>
            <person name="Crous P."/>
            <person name="Grigoriev I."/>
        </authorList>
    </citation>
    <scope>NUCLEOTIDE SEQUENCE</scope>
    <source>
        <strain evidence="6">CBS 627.86</strain>
    </source>
</reference>
<feature type="region of interest" description="Disordered" evidence="4">
    <location>
        <begin position="727"/>
        <end position="893"/>
    </location>
</feature>
<dbReference type="PROSITE" id="PS51460">
    <property type="entry name" value="GAR"/>
    <property type="match status" value="1"/>
</dbReference>
<dbReference type="GO" id="GO:0005856">
    <property type="term" value="C:cytoskeleton"/>
    <property type="evidence" value="ECO:0007669"/>
    <property type="project" value="UniProtKB-SubCell"/>
</dbReference>
<sequence length="893" mass="98833">MSPGGRRGRTTGTSEEGNLRDLSPTTTLRAFVEKPMPYDTTRDEYKIFACVETLTPAERDLGTRVAKAAQHLKSWCEEIERWGWSGTFEEPSEEYKAERRRSIDVHIREHMKDAAAIKKATQDLPPLMYWGSLESVEVVRRESRLDNISEELLALDVEELKEHVLDIHGAKSRPSSAGYGASRQNYTPMDDFSFLITQTLLSALPHHFQLKDRLNTWTARVSVLREAPRYLEELKLAQKAMGRAWPAIDPPADTSTREFDRYKTAVDTINDYLQSRITALGQQLDRMLDTLEGRDDALPDDWIDTFESVEAEYGKWAGESRRRVLDFDLRRRSDSHGMQAKGGESSETLPLHSEDSVAPTLEPEIQPATTHEVHATESPSLQHNEQRSRTPTRAGTPEKLEYQTATPLGKERHDAIVEQEDDAECEDSVFEEGETVVHNDYEEEEEPSFVSDVVRPRQNSESLSDNLVIVSAENMPEHEGALIRPHTPRSRSNSLDTIGSNISISSSPPTALEESPSVRNSTNRQARAPRPALNAAMSKRRPGKDIKELSIEDTPPWPPTQFFKQTPPNSADDLERKISDILDTIPAHIRLTSSSDPTIEVKSKRNGGVTQQGSKGLLRAARSINGMKSPELTLSPAKADFGSANAASGRKSVAARGDNDIKLYHLTQPGKEHPIKLFIRRVGENGERVMVRVGGGWADLGEYLRQYAEHHGRRAVSDGKFEILGLEIKGTEGSPRPESAMSKRDRRFSGGGPSPSTTPQKSGGVGILKETSSANLNSTPAQAPGETSTPSTGSSRHSWTGNEVGLAGPKSKKMDLSSEKQEWIEGMLKQARTVSGSITGVPRGEHTPQTNQRDGADSRSESRTGTRRPEFGDLGKIGGTKRVFLKGGKLSEH</sequence>
<dbReference type="AlphaFoldDB" id="A0A6A5ZBK2"/>
<dbReference type="Proteomes" id="UP000799770">
    <property type="component" value="Unassembled WGS sequence"/>
</dbReference>
<evidence type="ECO:0000256" key="2">
    <source>
        <dbReference type="ARBA" id="ARBA00022490"/>
    </source>
</evidence>
<comment type="subcellular location">
    <subcellularLocation>
        <location evidence="1">Cytoplasm</location>
        <location evidence="1">Cytoskeleton</location>
    </subcellularLocation>
</comment>